<keyword evidence="2" id="KW-1185">Reference proteome</keyword>
<gene>
    <name evidence="1" type="ORF">V5799_002826</name>
</gene>
<accession>A0AAQ4DAQ7</accession>
<evidence type="ECO:0000313" key="2">
    <source>
        <dbReference type="Proteomes" id="UP001321473"/>
    </source>
</evidence>
<name>A0AAQ4DAQ7_AMBAM</name>
<comment type="caution">
    <text evidence="1">The sequence shown here is derived from an EMBL/GenBank/DDBJ whole genome shotgun (WGS) entry which is preliminary data.</text>
</comment>
<sequence>MTQTPSSCHLALAMSCQNPRSQHPPNQRRLVAMMCNPRAGQMVLTQSLLSWPRAGSHSWKPHLRLWSSLSQMPRPSSYSRPRSRHRQATQDCHRLLLLKRW</sequence>
<reference evidence="1 2" key="1">
    <citation type="journal article" date="2023" name="Arcadia Sci">
        <title>De novo assembly of a long-read Amblyomma americanum tick genome.</title>
        <authorList>
            <person name="Chou S."/>
            <person name="Poskanzer K.E."/>
            <person name="Rollins M."/>
            <person name="Thuy-Boun P.S."/>
        </authorList>
    </citation>
    <scope>NUCLEOTIDE SEQUENCE [LARGE SCALE GENOMIC DNA]</scope>
    <source>
        <strain evidence="1">F_SG_1</strain>
        <tissue evidence="1">Salivary glands</tissue>
    </source>
</reference>
<dbReference type="AlphaFoldDB" id="A0AAQ4DAQ7"/>
<proteinExistence type="predicted"/>
<protein>
    <submittedName>
        <fullName evidence="1">Uncharacterized protein</fullName>
    </submittedName>
</protein>
<evidence type="ECO:0000313" key="1">
    <source>
        <dbReference type="EMBL" id="KAK8759547.1"/>
    </source>
</evidence>
<dbReference type="Proteomes" id="UP001321473">
    <property type="component" value="Unassembled WGS sequence"/>
</dbReference>
<dbReference type="EMBL" id="JARKHS020032936">
    <property type="protein sequence ID" value="KAK8759547.1"/>
    <property type="molecule type" value="Genomic_DNA"/>
</dbReference>
<organism evidence="1 2">
    <name type="scientific">Amblyomma americanum</name>
    <name type="common">Lone star tick</name>
    <dbReference type="NCBI Taxonomy" id="6943"/>
    <lineage>
        <taxon>Eukaryota</taxon>
        <taxon>Metazoa</taxon>
        <taxon>Ecdysozoa</taxon>
        <taxon>Arthropoda</taxon>
        <taxon>Chelicerata</taxon>
        <taxon>Arachnida</taxon>
        <taxon>Acari</taxon>
        <taxon>Parasitiformes</taxon>
        <taxon>Ixodida</taxon>
        <taxon>Ixodoidea</taxon>
        <taxon>Ixodidae</taxon>
        <taxon>Amblyomminae</taxon>
        <taxon>Amblyomma</taxon>
    </lineage>
</organism>